<comment type="subcellular location">
    <subcellularLocation>
        <location evidence="1">Membrane</location>
        <topology evidence="1">Single-pass type II membrane protein</topology>
    </subcellularLocation>
</comment>
<keyword evidence="3 7" id="KW-0808">Transferase</keyword>
<keyword evidence="5" id="KW-0325">Glycoprotein</keyword>
<dbReference type="AlphaFoldDB" id="A0A0K9P5P1"/>
<dbReference type="PANTHER" id="PTHR45719:SF9">
    <property type="entry name" value="CORE-2_I-BRANCHING BETA-1,6-N-ACETYLGLUCOSAMINYLTRANSFERASE FAMILY PROTEIN"/>
    <property type="match status" value="1"/>
</dbReference>
<sequence length="428" mass="48941">MRKNLNHHSTRPFTDRSWLVPFLASLIVSFVLFFFTLVRLFVPPSTASVSSSPDFTLQHTTIMQSREIVKEDPGQNIPHIAYLITGTKGDSQRMKRTLQAIYHPRNQYILHLDLEAPPRERIDLAIYVKSDPVFLQVENVRVIATGNLVTYKGPTMIACTLHAIAILLKESAKWDWFINLSASDYPLMTQDDVLHVFSSLPRNLNFIEHNQSTGWKINQRAKPIIIDPGLYLSKKFDLALATEHRELPSTFKLFTGSAWVMLTRSFLEYCIWGWENLPRTILMYYVNFVSSPEGYFHTVICNSDDFQDTAINHDLHYIAWDTPPKQHPHILTLKDYDKMIKSGAPFARKFKKGDPVLDKIDRELLGRAEGQFTPGAWCIGTSKDGQSPCLERGEDYVFQPGSGAKRLQVLLDNITSENHRNKSCSVNK</sequence>
<dbReference type="Proteomes" id="UP000036987">
    <property type="component" value="Unassembled WGS sequence"/>
</dbReference>
<dbReference type="InterPro" id="IPR003406">
    <property type="entry name" value="Glyco_trans_14"/>
</dbReference>
<keyword evidence="6" id="KW-1133">Transmembrane helix</keyword>
<evidence type="ECO:0000256" key="6">
    <source>
        <dbReference type="SAM" id="Phobius"/>
    </source>
</evidence>
<evidence type="ECO:0000313" key="7">
    <source>
        <dbReference type="EMBL" id="KMZ64341.1"/>
    </source>
</evidence>
<evidence type="ECO:0000256" key="1">
    <source>
        <dbReference type="ARBA" id="ARBA00004606"/>
    </source>
</evidence>
<dbReference type="OrthoDB" id="2019572at2759"/>
<accession>A0A0K9P5P1</accession>
<keyword evidence="8" id="KW-1185">Reference proteome</keyword>
<protein>
    <submittedName>
        <fullName evidence="7">Xylosyltransferase, family GT14</fullName>
    </submittedName>
</protein>
<gene>
    <name evidence="7" type="ORF">ZOSMA_374G00050</name>
</gene>
<feature type="transmembrane region" description="Helical" evidence="6">
    <location>
        <begin position="20"/>
        <end position="42"/>
    </location>
</feature>
<evidence type="ECO:0000256" key="5">
    <source>
        <dbReference type="ARBA" id="ARBA00023180"/>
    </source>
</evidence>
<dbReference type="InterPro" id="IPR044610">
    <property type="entry name" value="GLCAT14A/B/C"/>
</dbReference>
<keyword evidence="4 6" id="KW-0472">Membrane</keyword>
<evidence type="ECO:0000313" key="8">
    <source>
        <dbReference type="Proteomes" id="UP000036987"/>
    </source>
</evidence>
<dbReference type="EMBL" id="LFYR01001162">
    <property type="protein sequence ID" value="KMZ64341.1"/>
    <property type="molecule type" value="Genomic_DNA"/>
</dbReference>
<dbReference type="PANTHER" id="PTHR45719">
    <property type="entry name" value="GLYCOSYLTRANSFERASE"/>
    <property type="match status" value="1"/>
</dbReference>
<organism evidence="7 8">
    <name type="scientific">Zostera marina</name>
    <name type="common">Eelgrass</name>
    <dbReference type="NCBI Taxonomy" id="29655"/>
    <lineage>
        <taxon>Eukaryota</taxon>
        <taxon>Viridiplantae</taxon>
        <taxon>Streptophyta</taxon>
        <taxon>Embryophyta</taxon>
        <taxon>Tracheophyta</taxon>
        <taxon>Spermatophyta</taxon>
        <taxon>Magnoliopsida</taxon>
        <taxon>Liliopsida</taxon>
        <taxon>Zosteraceae</taxon>
        <taxon>Zostera</taxon>
    </lineage>
</organism>
<dbReference type="STRING" id="29655.A0A0K9P5P1"/>
<name>A0A0K9P5P1_ZOSMR</name>
<reference evidence="8" key="1">
    <citation type="journal article" date="2016" name="Nature">
        <title>The genome of the seagrass Zostera marina reveals angiosperm adaptation to the sea.</title>
        <authorList>
            <person name="Olsen J.L."/>
            <person name="Rouze P."/>
            <person name="Verhelst B."/>
            <person name="Lin Y.-C."/>
            <person name="Bayer T."/>
            <person name="Collen J."/>
            <person name="Dattolo E."/>
            <person name="De Paoli E."/>
            <person name="Dittami S."/>
            <person name="Maumus F."/>
            <person name="Michel G."/>
            <person name="Kersting A."/>
            <person name="Lauritano C."/>
            <person name="Lohaus R."/>
            <person name="Toepel M."/>
            <person name="Tonon T."/>
            <person name="Vanneste K."/>
            <person name="Amirebrahimi M."/>
            <person name="Brakel J."/>
            <person name="Bostroem C."/>
            <person name="Chovatia M."/>
            <person name="Grimwood J."/>
            <person name="Jenkins J.W."/>
            <person name="Jueterbock A."/>
            <person name="Mraz A."/>
            <person name="Stam W.T."/>
            <person name="Tice H."/>
            <person name="Bornberg-Bauer E."/>
            <person name="Green P.J."/>
            <person name="Pearson G.A."/>
            <person name="Procaccini G."/>
            <person name="Duarte C.M."/>
            <person name="Schmutz J."/>
            <person name="Reusch T.B.H."/>
            <person name="Van de Peer Y."/>
        </authorList>
    </citation>
    <scope>NUCLEOTIDE SEQUENCE [LARGE SCALE GENOMIC DNA]</scope>
    <source>
        <strain evidence="8">cv. Finnish</strain>
    </source>
</reference>
<dbReference type="GO" id="GO:0016020">
    <property type="term" value="C:membrane"/>
    <property type="evidence" value="ECO:0007669"/>
    <property type="project" value="UniProtKB-SubCell"/>
</dbReference>
<evidence type="ECO:0000256" key="3">
    <source>
        <dbReference type="ARBA" id="ARBA00022679"/>
    </source>
</evidence>
<dbReference type="OMA" id="SPGAWCI"/>
<keyword evidence="6" id="KW-0812">Transmembrane</keyword>
<keyword evidence="2" id="KW-0328">Glycosyltransferase</keyword>
<dbReference type="Pfam" id="PF02485">
    <property type="entry name" value="Branch"/>
    <property type="match status" value="1"/>
</dbReference>
<evidence type="ECO:0000256" key="4">
    <source>
        <dbReference type="ARBA" id="ARBA00023136"/>
    </source>
</evidence>
<proteinExistence type="predicted"/>
<comment type="caution">
    <text evidence="7">The sequence shown here is derived from an EMBL/GenBank/DDBJ whole genome shotgun (WGS) entry which is preliminary data.</text>
</comment>
<evidence type="ECO:0000256" key="2">
    <source>
        <dbReference type="ARBA" id="ARBA00022676"/>
    </source>
</evidence>
<dbReference type="GO" id="GO:0015020">
    <property type="term" value="F:glucuronosyltransferase activity"/>
    <property type="evidence" value="ECO:0007669"/>
    <property type="project" value="InterPro"/>
</dbReference>